<name>A0AAN6ZPD7_9PEZI</name>
<keyword evidence="10" id="KW-1133">Transmembrane helix</keyword>
<keyword evidence="7 9" id="KW-0503">Monooxygenase</keyword>
<reference evidence="11" key="2">
    <citation type="submission" date="2023-05" db="EMBL/GenBank/DDBJ databases">
        <authorList>
            <consortium name="Lawrence Berkeley National Laboratory"/>
            <person name="Steindorff A."/>
            <person name="Hensen N."/>
            <person name="Bonometti L."/>
            <person name="Westerberg I."/>
            <person name="Brannstrom I.O."/>
            <person name="Guillou S."/>
            <person name="Cros-Aarteil S."/>
            <person name="Calhoun S."/>
            <person name="Haridas S."/>
            <person name="Kuo A."/>
            <person name="Mondo S."/>
            <person name="Pangilinan J."/>
            <person name="Riley R."/>
            <person name="Labutti K."/>
            <person name="Andreopoulos B."/>
            <person name="Lipzen A."/>
            <person name="Chen C."/>
            <person name="Yanf M."/>
            <person name="Daum C."/>
            <person name="Ng V."/>
            <person name="Clum A."/>
            <person name="Ohm R."/>
            <person name="Martin F."/>
            <person name="Silar P."/>
            <person name="Natvig D."/>
            <person name="Lalanne C."/>
            <person name="Gautier V."/>
            <person name="Ament-Velasquez S.L."/>
            <person name="Kruys A."/>
            <person name="Hutchinson M.I."/>
            <person name="Powell A.J."/>
            <person name="Barry K."/>
            <person name="Miller A.N."/>
            <person name="Grigoriev I.V."/>
            <person name="Debuchy R."/>
            <person name="Gladieux P."/>
            <person name="Thoren M.H."/>
            <person name="Johannesson H."/>
        </authorList>
    </citation>
    <scope>NUCLEOTIDE SEQUENCE</scope>
    <source>
        <strain evidence="11">CBS 141.50</strain>
    </source>
</reference>
<dbReference type="PANTHER" id="PTHR24305:SF230">
    <property type="entry name" value="P450, PUTATIVE (EUROFUNG)-RELATED"/>
    <property type="match status" value="1"/>
</dbReference>
<dbReference type="GO" id="GO:0004497">
    <property type="term" value="F:monooxygenase activity"/>
    <property type="evidence" value="ECO:0007669"/>
    <property type="project" value="UniProtKB-KW"/>
</dbReference>
<comment type="caution">
    <text evidence="11">The sequence shown here is derived from an EMBL/GenBank/DDBJ whole genome shotgun (WGS) entry which is preliminary data.</text>
</comment>
<comment type="cofactor">
    <cofactor evidence="1 8">
        <name>heme</name>
        <dbReference type="ChEBI" id="CHEBI:30413"/>
    </cofactor>
</comment>
<keyword evidence="12" id="KW-1185">Reference proteome</keyword>
<evidence type="ECO:0000313" key="11">
    <source>
        <dbReference type="EMBL" id="KAK4144426.1"/>
    </source>
</evidence>
<evidence type="ECO:0000256" key="2">
    <source>
        <dbReference type="ARBA" id="ARBA00010617"/>
    </source>
</evidence>
<accession>A0AAN6ZPD7</accession>
<keyword evidence="10" id="KW-0472">Membrane</keyword>
<evidence type="ECO:0000256" key="6">
    <source>
        <dbReference type="ARBA" id="ARBA00023004"/>
    </source>
</evidence>
<organism evidence="11 12">
    <name type="scientific">Dichotomopilus funicola</name>
    <dbReference type="NCBI Taxonomy" id="1934379"/>
    <lineage>
        <taxon>Eukaryota</taxon>
        <taxon>Fungi</taxon>
        <taxon>Dikarya</taxon>
        <taxon>Ascomycota</taxon>
        <taxon>Pezizomycotina</taxon>
        <taxon>Sordariomycetes</taxon>
        <taxon>Sordariomycetidae</taxon>
        <taxon>Sordariales</taxon>
        <taxon>Chaetomiaceae</taxon>
        <taxon>Dichotomopilus</taxon>
    </lineage>
</organism>
<sequence>MSGIRDLLGEAISHPMLVLGSILVLLLTYPLTTALYNLFLHPLHRFPGPLLYAASPYPWAIRHALGTSAFHTERLHARYGPVVRIGPNHLSFTSPAAWRDAYNALPPRPGNKAHGHWSWPEMPKSKTFTSATDDQETSILQAEYYEHGRLRRALAPGFADAALKRWTGPGGTLKVHVDLLVEKLKGKCRGDEGSQGGEGTVLDMEKWYGWTMFDIGGELVWGRTFGCLDKEEYHPWVDFLMGTLKAAAAMVSIIYLGGRGLVRILFNTVGQKSIETLRKMTEEILTYRLGMEEGRVDLFEGLLKHRDEWNLSFEKLSTSGLVMTMGGSETLASSLSGTTYLLLENPSTWKKLAEEVRTAFTNADDITVKATAQLPYLTAVINEGFRMYPPVVADLVRVVPPEGKEIAGHFIAGGALVEVQPWSANHSADNWVDPWTFNPDRFLVSEEEARAAGNIFEASQIFSYGPRNCLGRNLAYAEMRLILARLVFEFDMELQDDSHDWIMQQKTYPLWDRLPLNVHIKPVMRN</sequence>
<keyword evidence="10" id="KW-0812">Transmembrane</keyword>
<dbReference type="GeneID" id="87817055"/>
<dbReference type="SUPFAM" id="SSF48264">
    <property type="entry name" value="Cytochrome P450"/>
    <property type="match status" value="1"/>
</dbReference>
<dbReference type="RefSeq" id="XP_062637797.1">
    <property type="nucleotide sequence ID" value="XM_062780442.1"/>
</dbReference>
<dbReference type="GO" id="GO:0005506">
    <property type="term" value="F:iron ion binding"/>
    <property type="evidence" value="ECO:0007669"/>
    <property type="project" value="InterPro"/>
</dbReference>
<evidence type="ECO:0000256" key="1">
    <source>
        <dbReference type="ARBA" id="ARBA00001971"/>
    </source>
</evidence>
<dbReference type="PRINTS" id="PR00463">
    <property type="entry name" value="EP450I"/>
</dbReference>
<evidence type="ECO:0000256" key="4">
    <source>
        <dbReference type="ARBA" id="ARBA00022723"/>
    </source>
</evidence>
<dbReference type="Proteomes" id="UP001302676">
    <property type="component" value="Unassembled WGS sequence"/>
</dbReference>
<dbReference type="EMBL" id="MU853577">
    <property type="protein sequence ID" value="KAK4144426.1"/>
    <property type="molecule type" value="Genomic_DNA"/>
</dbReference>
<dbReference type="InterPro" id="IPR002401">
    <property type="entry name" value="Cyt_P450_E_grp-I"/>
</dbReference>
<dbReference type="GO" id="GO:0016705">
    <property type="term" value="F:oxidoreductase activity, acting on paired donors, with incorporation or reduction of molecular oxygen"/>
    <property type="evidence" value="ECO:0007669"/>
    <property type="project" value="InterPro"/>
</dbReference>
<gene>
    <name evidence="11" type="ORF">C8A04DRAFT_27883</name>
</gene>
<dbReference type="InterPro" id="IPR001128">
    <property type="entry name" value="Cyt_P450"/>
</dbReference>
<dbReference type="InterPro" id="IPR017972">
    <property type="entry name" value="Cyt_P450_CS"/>
</dbReference>
<dbReference type="Pfam" id="PF00067">
    <property type="entry name" value="p450"/>
    <property type="match status" value="1"/>
</dbReference>
<comment type="similarity">
    <text evidence="2 9">Belongs to the cytochrome P450 family.</text>
</comment>
<keyword evidence="6 8" id="KW-0408">Iron</keyword>
<evidence type="ECO:0000256" key="3">
    <source>
        <dbReference type="ARBA" id="ARBA00022617"/>
    </source>
</evidence>
<dbReference type="GO" id="GO:0020037">
    <property type="term" value="F:heme binding"/>
    <property type="evidence" value="ECO:0007669"/>
    <property type="project" value="InterPro"/>
</dbReference>
<evidence type="ECO:0000256" key="9">
    <source>
        <dbReference type="RuleBase" id="RU000461"/>
    </source>
</evidence>
<protein>
    <submittedName>
        <fullName evidence="11">Cytochrome P450</fullName>
    </submittedName>
</protein>
<evidence type="ECO:0000256" key="5">
    <source>
        <dbReference type="ARBA" id="ARBA00023002"/>
    </source>
</evidence>
<keyword evidence="4 8" id="KW-0479">Metal-binding</keyword>
<evidence type="ECO:0000256" key="7">
    <source>
        <dbReference type="ARBA" id="ARBA00023033"/>
    </source>
</evidence>
<dbReference type="PROSITE" id="PS00086">
    <property type="entry name" value="CYTOCHROME_P450"/>
    <property type="match status" value="1"/>
</dbReference>
<reference evidence="11" key="1">
    <citation type="journal article" date="2023" name="Mol. Phylogenet. Evol.">
        <title>Genome-scale phylogeny and comparative genomics of the fungal order Sordariales.</title>
        <authorList>
            <person name="Hensen N."/>
            <person name="Bonometti L."/>
            <person name="Westerberg I."/>
            <person name="Brannstrom I.O."/>
            <person name="Guillou S."/>
            <person name="Cros-Aarteil S."/>
            <person name="Calhoun S."/>
            <person name="Haridas S."/>
            <person name="Kuo A."/>
            <person name="Mondo S."/>
            <person name="Pangilinan J."/>
            <person name="Riley R."/>
            <person name="LaButti K."/>
            <person name="Andreopoulos B."/>
            <person name="Lipzen A."/>
            <person name="Chen C."/>
            <person name="Yan M."/>
            <person name="Daum C."/>
            <person name="Ng V."/>
            <person name="Clum A."/>
            <person name="Steindorff A."/>
            <person name="Ohm R.A."/>
            <person name="Martin F."/>
            <person name="Silar P."/>
            <person name="Natvig D.O."/>
            <person name="Lalanne C."/>
            <person name="Gautier V."/>
            <person name="Ament-Velasquez S.L."/>
            <person name="Kruys A."/>
            <person name="Hutchinson M.I."/>
            <person name="Powell A.J."/>
            <person name="Barry K."/>
            <person name="Miller A.N."/>
            <person name="Grigoriev I.V."/>
            <person name="Debuchy R."/>
            <person name="Gladieux P."/>
            <person name="Hiltunen Thoren M."/>
            <person name="Johannesson H."/>
        </authorList>
    </citation>
    <scope>NUCLEOTIDE SEQUENCE</scope>
    <source>
        <strain evidence="11">CBS 141.50</strain>
    </source>
</reference>
<proteinExistence type="inferred from homology"/>
<dbReference type="InterPro" id="IPR050121">
    <property type="entry name" value="Cytochrome_P450_monoxygenase"/>
</dbReference>
<evidence type="ECO:0000256" key="8">
    <source>
        <dbReference type="PIRSR" id="PIRSR602401-1"/>
    </source>
</evidence>
<feature type="transmembrane region" description="Helical" evidence="10">
    <location>
        <begin position="16"/>
        <end position="39"/>
    </location>
</feature>
<feature type="binding site" description="axial binding residue" evidence="8">
    <location>
        <position position="469"/>
    </location>
    <ligand>
        <name>heme</name>
        <dbReference type="ChEBI" id="CHEBI:30413"/>
    </ligand>
    <ligandPart>
        <name>Fe</name>
        <dbReference type="ChEBI" id="CHEBI:18248"/>
    </ligandPart>
</feature>
<dbReference type="PRINTS" id="PR00385">
    <property type="entry name" value="P450"/>
</dbReference>
<dbReference type="AlphaFoldDB" id="A0AAN6ZPD7"/>
<dbReference type="InterPro" id="IPR036396">
    <property type="entry name" value="Cyt_P450_sf"/>
</dbReference>
<evidence type="ECO:0000256" key="10">
    <source>
        <dbReference type="SAM" id="Phobius"/>
    </source>
</evidence>
<evidence type="ECO:0000313" key="12">
    <source>
        <dbReference type="Proteomes" id="UP001302676"/>
    </source>
</evidence>
<keyword evidence="3 8" id="KW-0349">Heme</keyword>
<dbReference type="Gene3D" id="1.10.630.10">
    <property type="entry name" value="Cytochrome P450"/>
    <property type="match status" value="1"/>
</dbReference>
<keyword evidence="5 9" id="KW-0560">Oxidoreductase</keyword>
<dbReference type="CDD" id="cd11058">
    <property type="entry name" value="CYP60B-like"/>
    <property type="match status" value="1"/>
</dbReference>
<dbReference type="PANTHER" id="PTHR24305">
    <property type="entry name" value="CYTOCHROME P450"/>
    <property type="match status" value="1"/>
</dbReference>